<sequence>MSTNNAANQEEGLQSLVKKSPFKQVEDIHLAALELTKDIGGLGAQKFADAVMTFVDAVSQDKIDTKADVNQLRQACEVQHQHIDQMQMELKHTAENLHTVISICKSLLGDVGLLKDIALGFRPAQTALAIKRELNDARFAVYQGFSLLFGAQLGLQVDKVVNGVQHYRAIEWPLFLASLDKLFLSHFTGGVQRKSVFSSARLSAFLNINVILQPLDPLPVPFNNFGGAKLDIVSDPHDDRFVLQRLEFFIPVVIWAFTELKKAILHDEDVIRAMQQKANSNQAVLNSITGFNTPLPFPEPSDRVDVHSTLQVGTAFAHRKDNTRWRDSYVRFKRRSPPVESKPLEEEPSSEKASTSTMGSHRYSSSEDEDRTKGPAEQRLKGDVDGISMSDIIQAALQGPRNRTPQELQHHRGSDGEEEEE</sequence>
<name>A0A0H2R3B2_9AGAM</name>
<dbReference type="EMBL" id="KQ086879">
    <property type="protein sequence ID" value="KLO03918.1"/>
    <property type="molecule type" value="Genomic_DNA"/>
</dbReference>
<feature type="compositionally biased region" description="Basic and acidic residues" evidence="1">
    <location>
        <begin position="370"/>
        <end position="384"/>
    </location>
</feature>
<dbReference type="AlphaFoldDB" id="A0A0H2R3B2"/>
<keyword evidence="3" id="KW-1185">Reference proteome</keyword>
<evidence type="ECO:0000313" key="3">
    <source>
        <dbReference type="Proteomes" id="UP000053477"/>
    </source>
</evidence>
<dbReference type="InParanoid" id="A0A0H2R3B2"/>
<accession>A0A0H2R3B2</accession>
<reference evidence="2 3" key="1">
    <citation type="submission" date="2015-04" db="EMBL/GenBank/DDBJ databases">
        <title>Complete genome sequence of Schizopora paradoxa KUC8140, a cosmopolitan wood degrader in East Asia.</title>
        <authorList>
            <consortium name="DOE Joint Genome Institute"/>
            <person name="Min B."/>
            <person name="Park H."/>
            <person name="Jang Y."/>
            <person name="Kim J.-J."/>
            <person name="Kim K.H."/>
            <person name="Pangilinan J."/>
            <person name="Lipzen A."/>
            <person name="Riley R."/>
            <person name="Grigoriev I.V."/>
            <person name="Spatafora J.W."/>
            <person name="Choi I.-G."/>
        </authorList>
    </citation>
    <scope>NUCLEOTIDE SEQUENCE [LARGE SCALE GENOMIC DNA]</scope>
    <source>
        <strain evidence="2 3">KUC8140</strain>
    </source>
</reference>
<gene>
    <name evidence="2" type="ORF">SCHPADRAFT_948178</name>
</gene>
<evidence type="ECO:0000256" key="1">
    <source>
        <dbReference type="SAM" id="MobiDB-lite"/>
    </source>
</evidence>
<feature type="region of interest" description="Disordered" evidence="1">
    <location>
        <begin position="335"/>
        <end position="421"/>
    </location>
</feature>
<protein>
    <submittedName>
        <fullName evidence="2">Uncharacterized protein</fullName>
    </submittedName>
</protein>
<feature type="compositionally biased region" description="Polar residues" evidence="1">
    <location>
        <begin position="352"/>
        <end position="363"/>
    </location>
</feature>
<evidence type="ECO:0000313" key="2">
    <source>
        <dbReference type="EMBL" id="KLO03918.1"/>
    </source>
</evidence>
<dbReference type="Proteomes" id="UP000053477">
    <property type="component" value="Unassembled WGS sequence"/>
</dbReference>
<proteinExistence type="predicted"/>
<organism evidence="2 3">
    <name type="scientific">Schizopora paradoxa</name>
    <dbReference type="NCBI Taxonomy" id="27342"/>
    <lineage>
        <taxon>Eukaryota</taxon>
        <taxon>Fungi</taxon>
        <taxon>Dikarya</taxon>
        <taxon>Basidiomycota</taxon>
        <taxon>Agaricomycotina</taxon>
        <taxon>Agaricomycetes</taxon>
        <taxon>Hymenochaetales</taxon>
        <taxon>Schizoporaceae</taxon>
        <taxon>Schizopora</taxon>
    </lineage>
</organism>